<dbReference type="SUPFAM" id="SSF52172">
    <property type="entry name" value="CheY-like"/>
    <property type="match status" value="1"/>
</dbReference>
<dbReference type="PRINTS" id="PR00344">
    <property type="entry name" value="BCTRLSENSOR"/>
</dbReference>
<feature type="transmembrane region" description="Helical" evidence="5">
    <location>
        <begin position="197"/>
        <end position="218"/>
    </location>
</feature>
<feature type="transmembrane region" description="Helical" evidence="5">
    <location>
        <begin position="63"/>
        <end position="88"/>
    </location>
</feature>
<dbReference type="InterPro" id="IPR036890">
    <property type="entry name" value="HATPase_C_sf"/>
</dbReference>
<accession>A0A939GCJ4</accession>
<dbReference type="CDD" id="cd00075">
    <property type="entry name" value="HATPase"/>
    <property type="match status" value="1"/>
</dbReference>
<dbReference type="InterPro" id="IPR011623">
    <property type="entry name" value="7TMR_DISM_rcpt_extracell_dom1"/>
</dbReference>
<dbReference type="GO" id="GO:0000155">
    <property type="term" value="F:phosphorelay sensor kinase activity"/>
    <property type="evidence" value="ECO:0007669"/>
    <property type="project" value="InterPro"/>
</dbReference>
<evidence type="ECO:0000256" key="3">
    <source>
        <dbReference type="ARBA" id="ARBA00022553"/>
    </source>
</evidence>
<evidence type="ECO:0000256" key="4">
    <source>
        <dbReference type="PROSITE-ProRule" id="PRU00169"/>
    </source>
</evidence>
<dbReference type="AlphaFoldDB" id="A0A939GCJ4"/>
<feature type="domain" description="Response regulatory" evidence="7">
    <location>
        <begin position="512"/>
        <end position="627"/>
    </location>
</feature>
<dbReference type="EMBL" id="JAFMYV010000002">
    <property type="protein sequence ID" value="MBO0935836.1"/>
    <property type="molecule type" value="Genomic_DNA"/>
</dbReference>
<organism evidence="8 9">
    <name type="scientific">Fibrella rubiginis</name>
    <dbReference type="NCBI Taxonomy" id="2817060"/>
    <lineage>
        <taxon>Bacteria</taxon>
        <taxon>Pseudomonadati</taxon>
        <taxon>Bacteroidota</taxon>
        <taxon>Cytophagia</taxon>
        <taxon>Cytophagales</taxon>
        <taxon>Spirosomataceae</taxon>
        <taxon>Fibrella</taxon>
    </lineage>
</organism>
<keyword evidence="9" id="KW-1185">Reference proteome</keyword>
<dbReference type="PANTHER" id="PTHR43547">
    <property type="entry name" value="TWO-COMPONENT HISTIDINE KINASE"/>
    <property type="match status" value="1"/>
</dbReference>
<dbReference type="SUPFAM" id="SSF47384">
    <property type="entry name" value="Homodimeric domain of signal transducing histidine kinase"/>
    <property type="match status" value="1"/>
</dbReference>
<evidence type="ECO:0000259" key="6">
    <source>
        <dbReference type="PROSITE" id="PS50109"/>
    </source>
</evidence>
<sequence length="628" mass="69199">MSFTNATLVFLGMTGMMTLYVGGQAIVTGERAYRWYTAYALCWSCYFVVKVFDPFEATPYDTVVYGCCRVVIPMIAYVCYYSFADALLNFRRNLPVVYRLFQRTQAVLLLYVLAETGASLVWPGWVVMPVHEWLHSVVRIGVAVVSVIGIVNATHRRDTLVNYFLVGSSMLLVGALTSMVMTMIMPNDEDTGFGSEPLLYLQIGITLELLCFSLGLSYKNKLTEVEKATAEQALLLEREQRNVAQLRAHFFTNVSHEFRTPLTLLIGPLAQLIQENPLNSTFQLMHRQATRLLTLVNQLLDLTKLDAGQLRPHLMPGHLPRFLRGLAGSFSSLADSRDVRLLIETDEQPPTALYDSDKVEKIVQNLIANALKFTPAGGLVRFSYHYDATRQQATIQVADTGPGIAPEQQARIFERFYQSPQTVQSGTGIGLALVQELVAVLGGQVSLSSPPGEGATFTLLLPVSETSASEAGEAVLTEDNGAPTRPNNHAASLAQPYTPAAESDTGLIELPLLLLIDDNADVREYLRMLFASSYRVLEASTGRSGLAVASELLPDMVVSDLMMPDMDGLAFCHHLRHNPATDHIPVILLTAKADVDSRIEGLRTGADDYLAKPFHPVELQTRVQNLLV</sequence>
<dbReference type="Pfam" id="PF02518">
    <property type="entry name" value="HATPase_c"/>
    <property type="match status" value="1"/>
</dbReference>
<evidence type="ECO:0000313" key="9">
    <source>
        <dbReference type="Proteomes" id="UP000664034"/>
    </source>
</evidence>
<feature type="transmembrane region" description="Helical" evidence="5">
    <location>
        <begin position="6"/>
        <end position="26"/>
    </location>
</feature>
<dbReference type="CDD" id="cd00082">
    <property type="entry name" value="HisKA"/>
    <property type="match status" value="1"/>
</dbReference>
<dbReference type="SMART" id="SM00387">
    <property type="entry name" value="HATPase_c"/>
    <property type="match status" value="1"/>
</dbReference>
<dbReference type="InterPro" id="IPR003594">
    <property type="entry name" value="HATPase_dom"/>
</dbReference>
<dbReference type="Pfam" id="PF00512">
    <property type="entry name" value="HisKA"/>
    <property type="match status" value="1"/>
</dbReference>
<feature type="transmembrane region" description="Helical" evidence="5">
    <location>
        <begin position="163"/>
        <end position="185"/>
    </location>
</feature>
<dbReference type="CDD" id="cd17574">
    <property type="entry name" value="REC_OmpR"/>
    <property type="match status" value="1"/>
</dbReference>
<keyword evidence="5" id="KW-0472">Membrane</keyword>
<dbReference type="Gene3D" id="1.10.287.130">
    <property type="match status" value="1"/>
</dbReference>
<dbReference type="SMART" id="SM00388">
    <property type="entry name" value="HisKA"/>
    <property type="match status" value="1"/>
</dbReference>
<evidence type="ECO:0000313" key="8">
    <source>
        <dbReference type="EMBL" id="MBO0935836.1"/>
    </source>
</evidence>
<gene>
    <name evidence="8" type="ORF">J2I47_04685</name>
</gene>
<dbReference type="Proteomes" id="UP000664034">
    <property type="component" value="Unassembled WGS sequence"/>
</dbReference>
<dbReference type="InterPro" id="IPR004358">
    <property type="entry name" value="Sig_transdc_His_kin-like_C"/>
</dbReference>
<dbReference type="InterPro" id="IPR036097">
    <property type="entry name" value="HisK_dim/P_sf"/>
</dbReference>
<evidence type="ECO:0000256" key="1">
    <source>
        <dbReference type="ARBA" id="ARBA00000085"/>
    </source>
</evidence>
<dbReference type="InterPro" id="IPR001789">
    <property type="entry name" value="Sig_transdc_resp-reg_receiver"/>
</dbReference>
<dbReference type="SUPFAM" id="SSF55874">
    <property type="entry name" value="ATPase domain of HSP90 chaperone/DNA topoisomerase II/histidine kinase"/>
    <property type="match status" value="1"/>
</dbReference>
<name>A0A939GCJ4_9BACT</name>
<evidence type="ECO:0000256" key="2">
    <source>
        <dbReference type="ARBA" id="ARBA00012438"/>
    </source>
</evidence>
<dbReference type="SMART" id="SM00448">
    <property type="entry name" value="REC"/>
    <property type="match status" value="1"/>
</dbReference>
<feature type="domain" description="Histidine kinase" evidence="6">
    <location>
        <begin position="253"/>
        <end position="465"/>
    </location>
</feature>
<evidence type="ECO:0000256" key="5">
    <source>
        <dbReference type="SAM" id="Phobius"/>
    </source>
</evidence>
<dbReference type="PROSITE" id="PS50110">
    <property type="entry name" value="RESPONSE_REGULATORY"/>
    <property type="match status" value="1"/>
</dbReference>
<comment type="caution">
    <text evidence="8">The sequence shown here is derived from an EMBL/GenBank/DDBJ whole genome shotgun (WGS) entry which is preliminary data.</text>
</comment>
<dbReference type="RefSeq" id="WP_207363399.1">
    <property type="nucleotide sequence ID" value="NZ_JAFMYV010000002.1"/>
</dbReference>
<dbReference type="EC" id="2.7.13.3" evidence="2"/>
<keyword evidence="3 4" id="KW-0597">Phosphoprotein</keyword>
<dbReference type="Pfam" id="PF00072">
    <property type="entry name" value="Response_reg"/>
    <property type="match status" value="1"/>
</dbReference>
<dbReference type="Gene3D" id="3.40.50.2300">
    <property type="match status" value="1"/>
</dbReference>
<dbReference type="InterPro" id="IPR003661">
    <property type="entry name" value="HisK_dim/P_dom"/>
</dbReference>
<dbReference type="Gene3D" id="3.30.565.10">
    <property type="entry name" value="Histidine kinase-like ATPase, C-terminal domain"/>
    <property type="match status" value="1"/>
</dbReference>
<protein>
    <recommendedName>
        <fullName evidence="2">histidine kinase</fullName>
        <ecNumber evidence="2">2.7.13.3</ecNumber>
    </recommendedName>
</protein>
<dbReference type="PANTHER" id="PTHR43547:SF2">
    <property type="entry name" value="HYBRID SIGNAL TRANSDUCTION HISTIDINE KINASE C"/>
    <property type="match status" value="1"/>
</dbReference>
<evidence type="ECO:0000259" key="7">
    <source>
        <dbReference type="PROSITE" id="PS50110"/>
    </source>
</evidence>
<feature type="transmembrane region" description="Helical" evidence="5">
    <location>
        <begin position="133"/>
        <end position="151"/>
    </location>
</feature>
<dbReference type="Pfam" id="PF07695">
    <property type="entry name" value="7TMR-DISM_7TM"/>
    <property type="match status" value="1"/>
</dbReference>
<proteinExistence type="predicted"/>
<feature type="transmembrane region" description="Helical" evidence="5">
    <location>
        <begin position="108"/>
        <end position="127"/>
    </location>
</feature>
<feature type="modified residue" description="4-aspartylphosphate" evidence="4">
    <location>
        <position position="560"/>
    </location>
</feature>
<keyword evidence="5" id="KW-1133">Transmembrane helix</keyword>
<dbReference type="PROSITE" id="PS50109">
    <property type="entry name" value="HIS_KIN"/>
    <property type="match status" value="1"/>
</dbReference>
<comment type="catalytic activity">
    <reaction evidence="1">
        <text>ATP + protein L-histidine = ADP + protein N-phospho-L-histidine.</text>
        <dbReference type="EC" id="2.7.13.3"/>
    </reaction>
</comment>
<dbReference type="InterPro" id="IPR005467">
    <property type="entry name" value="His_kinase_dom"/>
</dbReference>
<reference evidence="8" key="1">
    <citation type="submission" date="2021-03" db="EMBL/GenBank/DDBJ databases">
        <title>Fibrella sp. HMF5335 genome sequencing and assembly.</title>
        <authorList>
            <person name="Kang H."/>
            <person name="Kim H."/>
            <person name="Bae S."/>
            <person name="Joh K."/>
        </authorList>
    </citation>
    <scope>NUCLEOTIDE SEQUENCE</scope>
    <source>
        <strain evidence="8">HMF5335</strain>
    </source>
</reference>
<dbReference type="InterPro" id="IPR011006">
    <property type="entry name" value="CheY-like_superfamily"/>
</dbReference>
<keyword evidence="5" id="KW-0812">Transmembrane</keyword>